<dbReference type="SMART" id="SM00256">
    <property type="entry name" value="FBOX"/>
    <property type="match status" value="1"/>
</dbReference>
<gene>
    <name evidence="2 4" type="primary">fbxa-135</name>
    <name evidence="2" type="ORF">CELE_T06E6.5</name>
    <name evidence="4" type="ORF">T06E6.5</name>
</gene>
<evidence type="ECO:0000313" key="4">
    <source>
        <dbReference type="WormBase" id="T06E6.5"/>
    </source>
</evidence>
<dbReference type="InParanoid" id="O62361"/>
<name>O62361_CAEEL</name>
<dbReference type="PANTHER" id="PTHR23014">
    <property type="entry name" value="F-BOX A PROTEIN"/>
    <property type="match status" value="1"/>
</dbReference>
<dbReference type="WormBase" id="T06E6.5">
    <property type="protein sequence ID" value="CE46354"/>
    <property type="gene ID" value="WBGene00011539"/>
    <property type="gene designation" value="fbxa-135"/>
</dbReference>
<dbReference type="PANTHER" id="PTHR23014:SF1">
    <property type="entry name" value="DUF38 DOMAIN-CONTAINING PROTEIN-RELATED"/>
    <property type="match status" value="1"/>
</dbReference>
<dbReference type="EMBL" id="BX284605">
    <property type="protein sequence ID" value="CAB03320.3"/>
    <property type="molecule type" value="Genomic_DNA"/>
</dbReference>
<accession>O62361</accession>
<dbReference type="RefSeq" id="NP_506829.3">
    <property type="nucleotide sequence ID" value="NM_074428.5"/>
</dbReference>
<organism evidence="2 3">
    <name type="scientific">Caenorhabditis elegans</name>
    <dbReference type="NCBI Taxonomy" id="6239"/>
    <lineage>
        <taxon>Eukaryota</taxon>
        <taxon>Metazoa</taxon>
        <taxon>Ecdysozoa</taxon>
        <taxon>Nematoda</taxon>
        <taxon>Chromadorea</taxon>
        <taxon>Rhabditida</taxon>
        <taxon>Rhabditina</taxon>
        <taxon>Rhabditomorpha</taxon>
        <taxon>Rhabditoidea</taxon>
        <taxon>Rhabditidae</taxon>
        <taxon>Peloderinae</taxon>
        <taxon>Caenorhabditis</taxon>
    </lineage>
</organism>
<protein>
    <submittedName>
        <fullName evidence="2">F-box domain-containing protein</fullName>
    </submittedName>
</protein>
<dbReference type="PhylomeDB" id="O62361"/>
<dbReference type="Pfam" id="PF00646">
    <property type="entry name" value="F-box"/>
    <property type="match status" value="1"/>
</dbReference>
<feature type="domain" description="F-box" evidence="1">
    <location>
        <begin position="312"/>
        <end position="351"/>
    </location>
</feature>
<sequence>MQRTSGSLEVFIIVVEDEIWLNYREDVSLKKFTYKNHPKGCSIDNGMKQTLVANRDFLILAAGHLENLLRNSISLISIDLLEGADFSENSDRDNNNRPLLYPRFFNKISKPLKLCNPNVCEIKVYFSTHIIMEPILSFMTCLNPSQLKKIILLTSVQEAKLDVTGLTSLTQWRKAHTVIMNDFFITADICDFVNFSEARITLDKISLDNLKFLKQHFTSNSINPFNIAISYRQRSNEHIDEIFGKPLIDQDQNNELGIQQWTFEIKSSDYDLLIEHIETSTLPMFIFSSVPSKKTLIHFQSPFGSLNSVFSNPKLFKLILERIPLPALFVLRQVSKQLRQFVDFLNFEINIQKLHIIIQPDLLSLKVSQFSRWYSKETVLHGGASDPLERFILDLGLILKNQKQCIEVFTCLISYTETVFEACDHVEKLTRALMARGCWIKVKSLQLKTRTQADFVSILSCFDSDYLKTVELGNDISTDKVLKTNDIVKLDQWKNAEKLVSTCRVKIVNFKHLSHFLNVEITVESVEFEDLDVLKQAFIESEATKKYLIICDNFELEQLYEKFGRPIIEIVDQIKHRKWFFKSNNGNALAIYIHIREDGKTCIQMHHENASIVPVDLLIK</sequence>
<keyword evidence="3" id="KW-1185">Reference proteome</keyword>
<evidence type="ECO:0000313" key="2">
    <source>
        <dbReference type="EMBL" id="CAB03320.3"/>
    </source>
</evidence>
<dbReference type="GeneID" id="188184"/>
<reference evidence="2 3" key="1">
    <citation type="journal article" date="1998" name="Science">
        <title>Genome sequence of the nematode C. elegans: a platform for investigating biology.</title>
        <authorList>
            <consortium name="The C. elegans sequencing consortium"/>
            <person name="Sulson J.E."/>
            <person name="Waterston R."/>
        </authorList>
    </citation>
    <scope>NUCLEOTIDE SEQUENCE [LARGE SCALE GENOMIC DNA]</scope>
    <source>
        <strain evidence="2 3">Bristol N2</strain>
    </source>
</reference>
<dbReference type="Bgee" id="WBGene00011539">
    <property type="expression patterns" value="Expressed in embryo and 1 other cell type or tissue"/>
</dbReference>
<dbReference type="InterPro" id="IPR002900">
    <property type="entry name" value="DUF38/FTH_CAE_spp"/>
</dbReference>
<evidence type="ECO:0000313" key="3">
    <source>
        <dbReference type="Proteomes" id="UP000001940"/>
    </source>
</evidence>
<dbReference type="FunCoup" id="O62361">
    <property type="interactions" value="177"/>
</dbReference>
<dbReference type="Pfam" id="PF01827">
    <property type="entry name" value="FTH"/>
    <property type="match status" value="2"/>
</dbReference>
<dbReference type="HOGENOM" id="CLU_440918_0_0_1"/>
<dbReference type="KEGG" id="cel:CELE_T06E6.5"/>
<dbReference type="AGR" id="WB:WBGene00011539"/>
<proteinExistence type="predicted"/>
<dbReference type="CTD" id="188184"/>
<dbReference type="STRING" id="6239.T06E6.5.1"/>
<dbReference type="AlphaFoldDB" id="O62361"/>
<dbReference type="InterPro" id="IPR001810">
    <property type="entry name" value="F-box_dom"/>
</dbReference>
<dbReference type="OMA" id="STHIIME"/>
<evidence type="ECO:0000259" key="1">
    <source>
        <dbReference type="SMART" id="SM00256"/>
    </source>
</evidence>
<dbReference type="Proteomes" id="UP000001940">
    <property type="component" value="Chromosome V"/>
</dbReference>
<dbReference type="PaxDb" id="6239-T06E6.5"/>
<dbReference type="UCSC" id="T06E6.5">
    <property type="organism name" value="c. elegans"/>
</dbReference>